<dbReference type="InterPro" id="IPR002932">
    <property type="entry name" value="Glu_synthdom"/>
</dbReference>
<dbReference type="GO" id="GO:0006537">
    <property type="term" value="P:glutamate biosynthetic process"/>
    <property type="evidence" value="ECO:0007669"/>
    <property type="project" value="InterPro"/>
</dbReference>
<feature type="domain" description="Glutamate synthase alpha subunit C-terminal" evidence="2">
    <location>
        <begin position="274"/>
        <end position="457"/>
    </location>
</feature>
<name>A0A484ZCE7_9GAMM</name>
<evidence type="ECO:0000259" key="3">
    <source>
        <dbReference type="Pfam" id="PF01645"/>
    </source>
</evidence>
<dbReference type="InterPro" id="IPR002489">
    <property type="entry name" value="Glu_synth_asu_C"/>
</dbReference>
<dbReference type="Pfam" id="PF01493">
    <property type="entry name" value="GXGXG"/>
    <property type="match status" value="1"/>
</dbReference>
<keyword evidence="4" id="KW-0560">Oxidoreductase</keyword>
<dbReference type="SUPFAM" id="SSF69336">
    <property type="entry name" value="Alpha subunit of glutamate synthase, C-terminal domain"/>
    <property type="match status" value="1"/>
</dbReference>
<dbReference type="InterPro" id="IPR051394">
    <property type="entry name" value="Glutamate_Synthase"/>
</dbReference>
<evidence type="ECO:0000313" key="5">
    <source>
        <dbReference type="Proteomes" id="UP000373449"/>
    </source>
</evidence>
<reference evidence="4 5" key="1">
    <citation type="submission" date="2019-03" db="EMBL/GenBank/DDBJ databases">
        <authorList>
            <consortium name="Pathogen Informatics"/>
        </authorList>
    </citation>
    <scope>NUCLEOTIDE SEQUENCE [LARGE SCALE GENOMIC DNA]</scope>
    <source>
        <strain evidence="4 5">NCTC12282</strain>
    </source>
</reference>
<accession>A0A484ZCE7</accession>
<evidence type="ECO:0000256" key="1">
    <source>
        <dbReference type="ARBA" id="ARBA00009716"/>
    </source>
</evidence>
<dbReference type="SUPFAM" id="SSF51395">
    <property type="entry name" value="FMN-linked oxidoreductases"/>
    <property type="match status" value="1"/>
</dbReference>
<dbReference type="CDD" id="cd00982">
    <property type="entry name" value="gltB_C"/>
    <property type="match status" value="1"/>
</dbReference>
<dbReference type="PANTHER" id="PTHR43100">
    <property type="entry name" value="GLUTAMATE SYNTHASE [NADPH] SMALL CHAIN"/>
    <property type="match status" value="1"/>
</dbReference>
<proteinExistence type="inferred from homology"/>
<dbReference type="CDD" id="cd02808">
    <property type="entry name" value="GltS_FMN"/>
    <property type="match status" value="1"/>
</dbReference>
<evidence type="ECO:0000259" key="2">
    <source>
        <dbReference type="Pfam" id="PF01493"/>
    </source>
</evidence>
<dbReference type="EC" id="1.4.1.13" evidence="4"/>
<comment type="similarity">
    <text evidence="1">Belongs to the glutamate synthase family.</text>
</comment>
<evidence type="ECO:0000313" key="4">
    <source>
        <dbReference type="EMBL" id="VFS45406.1"/>
    </source>
</evidence>
<dbReference type="GO" id="GO:0004355">
    <property type="term" value="F:glutamate synthase (NADPH) activity"/>
    <property type="evidence" value="ECO:0007669"/>
    <property type="project" value="UniProtKB-EC"/>
</dbReference>
<dbReference type="Proteomes" id="UP000373449">
    <property type="component" value="Unassembled WGS sequence"/>
</dbReference>
<dbReference type="Gene3D" id="3.20.20.70">
    <property type="entry name" value="Aldolase class I"/>
    <property type="match status" value="1"/>
</dbReference>
<dbReference type="AlphaFoldDB" id="A0A484ZCE7"/>
<dbReference type="FunFam" id="2.160.20.60:FF:000002">
    <property type="entry name" value="Glutamate synthase, large subunit"/>
    <property type="match status" value="1"/>
</dbReference>
<dbReference type="Gene3D" id="2.160.20.60">
    <property type="entry name" value="Glutamate synthase, alpha subunit, C-terminal domain"/>
    <property type="match status" value="1"/>
</dbReference>
<dbReference type="EMBL" id="CAADJA010000002">
    <property type="protein sequence ID" value="VFS45406.1"/>
    <property type="molecule type" value="Genomic_DNA"/>
</dbReference>
<feature type="domain" description="Glutamate synthase" evidence="3">
    <location>
        <begin position="2"/>
        <end position="194"/>
    </location>
</feature>
<dbReference type="PANTHER" id="PTHR43100:SF2">
    <property type="entry name" value="BNAA03G19380D PROTEIN"/>
    <property type="match status" value="1"/>
</dbReference>
<dbReference type="InterPro" id="IPR036485">
    <property type="entry name" value="Glu_synth_asu_C_sf"/>
</dbReference>
<protein>
    <submittedName>
        <fullName evidence="4">Glutamate synthase [NADPH] large chain</fullName>
        <ecNumber evidence="4">1.4.1.13</ecNumber>
    </submittedName>
</protein>
<dbReference type="Pfam" id="PF01645">
    <property type="entry name" value="Glu_synthase"/>
    <property type="match status" value="1"/>
</dbReference>
<organism evidence="4 5">
    <name type="scientific">Budvicia aquatica</name>
    <dbReference type="NCBI Taxonomy" id="82979"/>
    <lineage>
        <taxon>Bacteria</taxon>
        <taxon>Pseudomonadati</taxon>
        <taxon>Pseudomonadota</taxon>
        <taxon>Gammaproteobacteria</taxon>
        <taxon>Enterobacterales</taxon>
        <taxon>Budviciaceae</taxon>
        <taxon>Budvicia</taxon>
    </lineage>
</organism>
<sequence length="524" mass="55904">MTLISPPPHHDIYSIEDLAQLIFDLKQVNHKAMISVKLVSEPGVGTIATGVAKAYADLITIAGYDGGTGASPLSSVKYAGSPWELGLAETQQALVANGLRHKIRLQVDGGLKTGLDIVKAAILGAESFGFGTGPMVALGCKYLRICHLNNCATGVATQDEKLRADHYHGLPERVINYFNFIAQETRQIMAELGIPQLIDLIGRTDLLTELDGFSAKQHRLDLSGLLACAQPHPGKALYCTENNPPFDKGILNHSLLTQALPYIKSKQSKAFYFDIRNTDRSVGASLSGAIAEKHGDQGLASDPIKVHFSGTAGQSFGVWNAGGVELTLTGDANDYVGKGMAGGTIIIRPPVGSAFRSHEATIIGNTCLYGATGGKLFAAGRAGERFAVRNSGAITVVEGIGDNGCEYMTGGIVCILGRTGINFGAGMTGGFAYVLDEDNEFRKRVNAELVEVLAVDQLAIHEEHLRGLLTEHVQNTGSDRAEEILANWSQWAAKFTLVKPKSSDIKALLGHRSRSASELRIQAQ</sequence>
<gene>
    <name evidence="4" type="primary">gltB_2</name>
    <name evidence="4" type="ORF">NCTC12282_00283</name>
</gene>
<dbReference type="InterPro" id="IPR013785">
    <property type="entry name" value="Aldolase_TIM"/>
</dbReference>